<organism evidence="9 10">
    <name type="scientific">Modestobacter caceresii</name>
    <dbReference type="NCBI Taxonomy" id="1522368"/>
    <lineage>
        <taxon>Bacteria</taxon>
        <taxon>Bacillati</taxon>
        <taxon>Actinomycetota</taxon>
        <taxon>Actinomycetes</taxon>
        <taxon>Geodermatophilales</taxon>
        <taxon>Geodermatophilaceae</taxon>
        <taxon>Modestobacter</taxon>
    </lineage>
</organism>
<feature type="binding site" evidence="7">
    <location>
        <position position="291"/>
    </location>
    <ligand>
        <name>glyoxylate</name>
        <dbReference type="ChEBI" id="CHEBI:36655"/>
    </ligand>
</feature>
<feature type="binding site" evidence="7">
    <location>
        <position position="289"/>
    </location>
    <ligand>
        <name>FMN</name>
        <dbReference type="ChEBI" id="CHEBI:58210"/>
    </ligand>
</feature>
<keyword evidence="4" id="KW-0560">Oxidoreductase</keyword>
<dbReference type="PANTHER" id="PTHR10578">
    <property type="entry name" value="S -2-HYDROXY-ACID OXIDASE-RELATED"/>
    <property type="match status" value="1"/>
</dbReference>
<dbReference type="OrthoDB" id="9770452at2"/>
<feature type="binding site" evidence="7">
    <location>
        <position position="267"/>
    </location>
    <ligand>
        <name>FMN</name>
        <dbReference type="ChEBI" id="CHEBI:58210"/>
    </ligand>
</feature>
<sequence>MVALLRVQRPELDGDRRRLARCHTVADLRATARRRLPRAVFDYVDGAAEDEVTMRRNRAAFDELELVPSVLCDVGEVELGTEVLGARSALPLVLGPTGFTRMVHPDGELAVARAAAARGIPYTAATLGTTSLEDIAAAGSPPQWFQLYVWRDRGLCKELISRAREAGYRALVLTVDTPVPGARERDLRNGLTIPPELGLRTLADGARRPHWWWGLLRSEAVTFANVRHVAGGPQAVMEFVGRQFDPTVTWDDIEWMVEAWGGPFVVKGVLTAADARRAAAAGVDAVVVSNHGGRQLDHVGATVTALTEVVDAVGDELEVLVDSGFRRGTDVAKALALGARAVLLGRPQLYGLAVGGQAGVERAVDLLAAELRRALQLLGVTDVAQLDRSVLRRR</sequence>
<dbReference type="PIRSF" id="PIRSF000138">
    <property type="entry name" value="Al-hdrx_acd_dh"/>
    <property type="match status" value="1"/>
</dbReference>
<evidence type="ECO:0000256" key="7">
    <source>
        <dbReference type="PIRSR" id="PIRSR000138-2"/>
    </source>
</evidence>
<evidence type="ECO:0000256" key="3">
    <source>
        <dbReference type="ARBA" id="ARBA00022643"/>
    </source>
</evidence>
<evidence type="ECO:0000313" key="9">
    <source>
        <dbReference type="EMBL" id="KGH47567.1"/>
    </source>
</evidence>
<feature type="active site" description="Proton acceptor" evidence="6">
    <location>
        <position position="291"/>
    </location>
</feature>
<feature type="binding site" evidence="7">
    <location>
        <position position="294"/>
    </location>
    <ligand>
        <name>glyoxylate</name>
        <dbReference type="ChEBI" id="CHEBI:36655"/>
    </ligand>
</feature>
<feature type="binding site" evidence="7">
    <location>
        <position position="148"/>
    </location>
    <ligand>
        <name>glyoxylate</name>
        <dbReference type="ChEBI" id="CHEBI:36655"/>
    </ligand>
</feature>
<feature type="binding site" evidence="7">
    <location>
        <begin position="345"/>
        <end position="346"/>
    </location>
    <ligand>
        <name>FMN</name>
        <dbReference type="ChEBI" id="CHEBI:58210"/>
    </ligand>
</feature>
<proteinExistence type="inferred from homology"/>
<keyword evidence="2 7" id="KW-0285">Flavoprotein</keyword>
<dbReference type="EMBL" id="JPMX01000021">
    <property type="protein sequence ID" value="KGH47567.1"/>
    <property type="molecule type" value="Genomic_DNA"/>
</dbReference>
<evidence type="ECO:0000256" key="4">
    <source>
        <dbReference type="ARBA" id="ARBA00023002"/>
    </source>
</evidence>
<name>A0A098YAQ9_9ACTN</name>
<feature type="binding site" evidence="7">
    <location>
        <begin position="322"/>
        <end position="326"/>
    </location>
    <ligand>
        <name>FMN</name>
        <dbReference type="ChEBI" id="CHEBI:58210"/>
    </ligand>
</feature>
<feature type="binding site" evidence="7">
    <location>
        <position position="183"/>
    </location>
    <ligand>
        <name>glyoxylate</name>
        <dbReference type="ChEBI" id="CHEBI:36655"/>
    </ligand>
</feature>
<reference evidence="9 10" key="1">
    <citation type="submission" date="2014-07" db="EMBL/GenBank/DDBJ databases">
        <title>Biosystematic studies on Modestobacter strains isolated from extreme hyper-arid desert soil and from historic building.</title>
        <authorList>
            <person name="Bukarasam K."/>
            <person name="Bull A."/>
            <person name="Girard G."/>
            <person name="van Wezel G."/>
            <person name="Goodfellow M."/>
        </authorList>
    </citation>
    <scope>NUCLEOTIDE SEQUENCE [LARGE SCALE GENOMIC DNA]</scope>
    <source>
        <strain evidence="9 10">KNN45-2b</strain>
    </source>
</reference>
<dbReference type="FunFam" id="3.20.20.70:FF:000029">
    <property type="entry name" value="L-lactate dehydrogenase"/>
    <property type="match status" value="1"/>
</dbReference>
<dbReference type="STRING" id="1522368.IN07_06675"/>
<dbReference type="Gene3D" id="3.20.20.70">
    <property type="entry name" value="Aldolase class I"/>
    <property type="match status" value="1"/>
</dbReference>
<dbReference type="InterPro" id="IPR013785">
    <property type="entry name" value="Aldolase_TIM"/>
</dbReference>
<accession>A0A098YAQ9</accession>
<dbReference type="Pfam" id="PF01070">
    <property type="entry name" value="FMN_dh"/>
    <property type="match status" value="1"/>
</dbReference>
<evidence type="ECO:0000256" key="1">
    <source>
        <dbReference type="ARBA" id="ARBA00001917"/>
    </source>
</evidence>
<dbReference type="AlphaFoldDB" id="A0A098YAQ9"/>
<dbReference type="Proteomes" id="UP000029713">
    <property type="component" value="Unassembled WGS sequence"/>
</dbReference>
<keyword evidence="10" id="KW-1185">Reference proteome</keyword>
<feature type="binding site" evidence="7">
    <location>
        <position position="146"/>
    </location>
    <ligand>
        <name>FMN</name>
        <dbReference type="ChEBI" id="CHEBI:58210"/>
    </ligand>
</feature>
<gene>
    <name evidence="9" type="ORF">IN07_06675</name>
</gene>
<evidence type="ECO:0000256" key="5">
    <source>
        <dbReference type="ARBA" id="ARBA00024042"/>
    </source>
</evidence>
<comment type="cofactor">
    <cofactor evidence="1">
        <name>FMN</name>
        <dbReference type="ChEBI" id="CHEBI:58210"/>
    </cofactor>
</comment>
<dbReference type="InterPro" id="IPR012133">
    <property type="entry name" value="Alpha-hydoxy_acid_DH_FMN"/>
</dbReference>
<dbReference type="PROSITE" id="PS51349">
    <property type="entry name" value="FMN_HYDROXY_ACID_DH_2"/>
    <property type="match status" value="1"/>
</dbReference>
<comment type="similarity">
    <text evidence="5">Belongs to the FMN-dependent alpha-hydroxy acid dehydrogenase family.</text>
</comment>
<dbReference type="InterPro" id="IPR037396">
    <property type="entry name" value="FMN_HAD"/>
</dbReference>
<evidence type="ECO:0000256" key="2">
    <source>
        <dbReference type="ARBA" id="ARBA00022630"/>
    </source>
</evidence>
<dbReference type="InterPro" id="IPR000262">
    <property type="entry name" value="FMN-dep_DH"/>
</dbReference>
<dbReference type="GO" id="GO:0016614">
    <property type="term" value="F:oxidoreductase activity, acting on CH-OH group of donors"/>
    <property type="evidence" value="ECO:0007669"/>
    <property type="project" value="UniProtKB-ARBA"/>
</dbReference>
<feature type="binding site" evidence="7">
    <location>
        <begin position="96"/>
        <end position="98"/>
    </location>
    <ligand>
        <name>FMN</name>
        <dbReference type="ChEBI" id="CHEBI:58210"/>
    </ligand>
</feature>
<protein>
    <submittedName>
        <fullName evidence="9">Lactate dehydrogenase</fullName>
    </submittedName>
</protein>
<feature type="binding site" evidence="7">
    <location>
        <position position="43"/>
    </location>
    <ligand>
        <name>glyoxylate</name>
        <dbReference type="ChEBI" id="CHEBI:36655"/>
    </ligand>
</feature>
<dbReference type="PROSITE" id="PS00557">
    <property type="entry name" value="FMN_HYDROXY_ACID_DH_1"/>
    <property type="match status" value="1"/>
</dbReference>
<dbReference type="PANTHER" id="PTHR10578:SF107">
    <property type="entry name" value="2-HYDROXYACID OXIDASE 1"/>
    <property type="match status" value="1"/>
</dbReference>
<evidence type="ECO:0000256" key="6">
    <source>
        <dbReference type="PIRSR" id="PIRSR000138-1"/>
    </source>
</evidence>
<evidence type="ECO:0000313" key="10">
    <source>
        <dbReference type="Proteomes" id="UP000029713"/>
    </source>
</evidence>
<dbReference type="GO" id="GO:0010181">
    <property type="term" value="F:FMN binding"/>
    <property type="evidence" value="ECO:0007669"/>
    <property type="project" value="InterPro"/>
</dbReference>
<feature type="binding site" evidence="7">
    <location>
        <position position="174"/>
    </location>
    <ligand>
        <name>FMN</name>
        <dbReference type="ChEBI" id="CHEBI:58210"/>
    </ligand>
</feature>
<dbReference type="SUPFAM" id="SSF51395">
    <property type="entry name" value="FMN-linked oxidoreductases"/>
    <property type="match status" value="1"/>
</dbReference>
<comment type="caution">
    <text evidence="9">The sequence shown here is derived from an EMBL/GenBank/DDBJ whole genome shotgun (WGS) entry which is preliminary data.</text>
</comment>
<feature type="domain" description="FMN hydroxy acid dehydrogenase" evidence="8">
    <location>
        <begin position="17"/>
        <end position="394"/>
    </location>
</feature>
<evidence type="ECO:0000259" key="8">
    <source>
        <dbReference type="PROSITE" id="PS51349"/>
    </source>
</evidence>
<keyword evidence="3 7" id="KW-0288">FMN</keyword>
<dbReference type="InterPro" id="IPR008259">
    <property type="entry name" value="FMN_hydac_DH_AS"/>
</dbReference>
<dbReference type="CDD" id="cd02809">
    <property type="entry name" value="alpha_hydroxyacid_oxid_FMN"/>
    <property type="match status" value="1"/>
</dbReference>